<dbReference type="Pfam" id="PF02581">
    <property type="entry name" value="TMP-TENI"/>
    <property type="match status" value="1"/>
</dbReference>
<feature type="binding site" evidence="9">
    <location>
        <begin position="187"/>
        <end position="188"/>
    </location>
    <ligand>
        <name>2-[(2R,5Z)-2-carboxy-4-methylthiazol-5(2H)-ylidene]ethyl phosphate</name>
        <dbReference type="ChEBI" id="CHEBI:62899"/>
    </ligand>
</feature>
<evidence type="ECO:0000256" key="4">
    <source>
        <dbReference type="ARBA" id="ARBA00022842"/>
    </source>
</evidence>
<evidence type="ECO:0000256" key="10">
    <source>
        <dbReference type="RuleBase" id="RU003826"/>
    </source>
</evidence>
<dbReference type="EC" id="2.5.1.3" evidence="9"/>
<feature type="binding site" evidence="9">
    <location>
        <position position="92"/>
    </location>
    <ligand>
        <name>Mg(2+)</name>
        <dbReference type="ChEBI" id="CHEBI:18420"/>
    </ligand>
</feature>
<dbReference type="NCBIfam" id="TIGR00693">
    <property type="entry name" value="thiE"/>
    <property type="match status" value="1"/>
</dbReference>
<evidence type="ECO:0000256" key="6">
    <source>
        <dbReference type="ARBA" id="ARBA00047334"/>
    </source>
</evidence>
<evidence type="ECO:0000256" key="3">
    <source>
        <dbReference type="ARBA" id="ARBA00022723"/>
    </source>
</evidence>
<dbReference type="PANTHER" id="PTHR20857">
    <property type="entry name" value="THIAMINE-PHOSPHATE PYROPHOSPHORYLASE"/>
    <property type="match status" value="1"/>
</dbReference>
<comment type="function">
    <text evidence="9">Condenses 4-methyl-5-(beta-hydroxyethyl)thiazole monophosphate (THZ-P) and 2-methyl-4-amino-5-hydroxymethyl pyrimidine pyrophosphate (HMP-PP) to form thiamine monophosphate (TMP).</text>
</comment>
<reference evidence="13" key="2">
    <citation type="journal article" date="2021" name="PeerJ">
        <title>Extensive microbial diversity within the chicken gut microbiome revealed by metagenomics and culture.</title>
        <authorList>
            <person name="Gilroy R."/>
            <person name="Ravi A."/>
            <person name="Getino M."/>
            <person name="Pursley I."/>
            <person name="Horton D.L."/>
            <person name="Alikhan N.F."/>
            <person name="Baker D."/>
            <person name="Gharbi K."/>
            <person name="Hall N."/>
            <person name="Watson M."/>
            <person name="Adriaenssens E.M."/>
            <person name="Foster-Nyarko E."/>
            <person name="Jarju S."/>
            <person name="Secka A."/>
            <person name="Antonio M."/>
            <person name="Oren A."/>
            <person name="Chaudhuri R.R."/>
            <person name="La Ragione R."/>
            <person name="Hildebrand F."/>
            <person name="Pallen M.J."/>
        </authorList>
    </citation>
    <scope>NUCLEOTIDE SEQUENCE</scope>
    <source>
        <strain evidence="13">CHK199-13235</strain>
    </source>
</reference>
<feature type="binding site" evidence="9">
    <location>
        <position position="167"/>
    </location>
    <ligand>
        <name>2-[(2R,5Z)-2-carboxy-4-methylthiazol-5(2H)-ylidene]ethyl phosphate</name>
        <dbReference type="ChEBI" id="CHEBI:62899"/>
    </ligand>
</feature>
<proteinExistence type="inferred from homology"/>
<dbReference type="FunFam" id="3.20.20.70:FF:000096">
    <property type="entry name" value="Thiamine-phosphate synthase"/>
    <property type="match status" value="1"/>
</dbReference>
<accession>A0A9D1JZS9</accession>
<evidence type="ECO:0000256" key="8">
    <source>
        <dbReference type="ARBA" id="ARBA00047883"/>
    </source>
</evidence>
<evidence type="ECO:0000256" key="9">
    <source>
        <dbReference type="HAMAP-Rule" id="MF_00097"/>
    </source>
</evidence>
<comment type="pathway">
    <text evidence="1 9 11">Cofactor biosynthesis; thiamine diphosphate biosynthesis; thiamine phosphate from 4-amino-2-methyl-5-diphosphomethylpyrimidine and 4-methyl-5-(2-phosphoethyl)-thiazole: step 1/1.</text>
</comment>
<feature type="binding site" evidence="9">
    <location>
        <position position="140"/>
    </location>
    <ligand>
        <name>4-amino-2-methyl-5-(diphosphooxymethyl)pyrimidine</name>
        <dbReference type="ChEBI" id="CHEBI:57841"/>
    </ligand>
</feature>
<comment type="catalytic activity">
    <reaction evidence="8 9 10">
        <text>2-[(2R,5Z)-2-carboxy-4-methylthiazol-5(2H)-ylidene]ethyl phosphate + 4-amino-2-methyl-5-(diphosphooxymethyl)pyrimidine + 2 H(+) = thiamine phosphate + CO2 + diphosphate</text>
        <dbReference type="Rhea" id="RHEA:47844"/>
        <dbReference type="ChEBI" id="CHEBI:15378"/>
        <dbReference type="ChEBI" id="CHEBI:16526"/>
        <dbReference type="ChEBI" id="CHEBI:33019"/>
        <dbReference type="ChEBI" id="CHEBI:37575"/>
        <dbReference type="ChEBI" id="CHEBI:57841"/>
        <dbReference type="ChEBI" id="CHEBI:62899"/>
        <dbReference type="EC" id="2.5.1.3"/>
    </reaction>
</comment>
<feature type="binding site" evidence="9">
    <location>
        <position position="72"/>
    </location>
    <ligand>
        <name>4-amino-2-methyl-5-(diphosphooxymethyl)pyrimidine</name>
        <dbReference type="ChEBI" id="CHEBI:57841"/>
    </ligand>
</feature>
<evidence type="ECO:0000256" key="1">
    <source>
        <dbReference type="ARBA" id="ARBA00005165"/>
    </source>
</evidence>
<evidence type="ECO:0000256" key="7">
    <source>
        <dbReference type="ARBA" id="ARBA00047851"/>
    </source>
</evidence>
<dbReference type="Gene3D" id="3.20.20.70">
    <property type="entry name" value="Aldolase class I"/>
    <property type="match status" value="1"/>
</dbReference>
<comment type="catalytic activity">
    <reaction evidence="7 9 10">
        <text>2-(2-carboxy-4-methylthiazol-5-yl)ethyl phosphate + 4-amino-2-methyl-5-(diphosphooxymethyl)pyrimidine + 2 H(+) = thiamine phosphate + CO2 + diphosphate</text>
        <dbReference type="Rhea" id="RHEA:47848"/>
        <dbReference type="ChEBI" id="CHEBI:15378"/>
        <dbReference type="ChEBI" id="CHEBI:16526"/>
        <dbReference type="ChEBI" id="CHEBI:33019"/>
        <dbReference type="ChEBI" id="CHEBI:37575"/>
        <dbReference type="ChEBI" id="CHEBI:57841"/>
        <dbReference type="ChEBI" id="CHEBI:62890"/>
        <dbReference type="EC" id="2.5.1.3"/>
    </reaction>
</comment>
<sequence>MEFSPSNLLLYAVTDRAWIGKKTLLEQIEEVLRGGVTLLQLREKNLPEEEFLKEAVRVKELCHRYNVPLIINDNVDVAEKSGADGVHVGIEDAPVAEIRRRMGPGFIIGATAKTVEQAVFAEQSGADYLGVGAVYPSPTKKNAIRITKEQLLEICSSVSIPAVAIGGITAENLPPLAGSGIAGAAVVSAVFGAENPETAARQLKEILKTIVK</sequence>
<dbReference type="GO" id="GO:0009229">
    <property type="term" value="P:thiamine diphosphate biosynthetic process"/>
    <property type="evidence" value="ECO:0007669"/>
    <property type="project" value="UniProtKB-UniRule"/>
</dbReference>
<dbReference type="SUPFAM" id="SSF51391">
    <property type="entry name" value="Thiamin phosphate synthase"/>
    <property type="match status" value="1"/>
</dbReference>
<evidence type="ECO:0000256" key="11">
    <source>
        <dbReference type="RuleBase" id="RU004253"/>
    </source>
</evidence>
<dbReference type="InterPro" id="IPR022998">
    <property type="entry name" value="ThiamineP_synth_TenI"/>
</dbReference>
<dbReference type="HAMAP" id="MF_00097">
    <property type="entry name" value="TMP_synthase"/>
    <property type="match status" value="1"/>
</dbReference>
<dbReference type="EMBL" id="DVJP01000031">
    <property type="protein sequence ID" value="HIS76042.1"/>
    <property type="molecule type" value="Genomic_DNA"/>
</dbReference>
<feature type="binding site" evidence="9">
    <location>
        <begin position="40"/>
        <end position="44"/>
    </location>
    <ligand>
        <name>4-amino-2-methyl-5-(diphosphooxymethyl)pyrimidine</name>
        <dbReference type="ChEBI" id="CHEBI:57841"/>
    </ligand>
</feature>
<feature type="binding site" evidence="9">
    <location>
        <position position="73"/>
    </location>
    <ligand>
        <name>Mg(2+)</name>
        <dbReference type="ChEBI" id="CHEBI:18420"/>
    </ligand>
</feature>
<gene>
    <name evidence="9 13" type="primary">thiE</name>
    <name evidence="13" type="ORF">IAB51_04435</name>
</gene>
<comment type="caution">
    <text evidence="13">The sequence shown here is derived from an EMBL/GenBank/DDBJ whole genome shotgun (WGS) entry which is preliminary data.</text>
</comment>
<protein>
    <recommendedName>
        <fullName evidence="9">Thiamine-phosphate synthase</fullName>
        <shortName evidence="9">TP synthase</shortName>
        <shortName evidence="9">TPS</shortName>
        <ecNumber evidence="9">2.5.1.3</ecNumber>
    </recommendedName>
    <alternativeName>
        <fullName evidence="9">Thiamine-phosphate pyrophosphorylase</fullName>
        <shortName evidence="9">TMP pyrophosphorylase</shortName>
        <shortName evidence="9">TMP-PPase</shortName>
    </alternativeName>
</protein>
<keyword evidence="2 9" id="KW-0808">Transferase</keyword>
<dbReference type="GO" id="GO:0004789">
    <property type="term" value="F:thiamine-phosphate diphosphorylase activity"/>
    <property type="evidence" value="ECO:0007669"/>
    <property type="project" value="UniProtKB-UniRule"/>
</dbReference>
<dbReference type="GO" id="GO:0009228">
    <property type="term" value="P:thiamine biosynthetic process"/>
    <property type="evidence" value="ECO:0007669"/>
    <property type="project" value="UniProtKB-KW"/>
</dbReference>
<dbReference type="GO" id="GO:0000287">
    <property type="term" value="F:magnesium ion binding"/>
    <property type="evidence" value="ECO:0007669"/>
    <property type="project" value="UniProtKB-UniRule"/>
</dbReference>
<evidence type="ECO:0000259" key="12">
    <source>
        <dbReference type="Pfam" id="PF02581"/>
    </source>
</evidence>
<comment type="catalytic activity">
    <reaction evidence="6 9 10">
        <text>4-methyl-5-(2-phosphooxyethyl)-thiazole + 4-amino-2-methyl-5-(diphosphooxymethyl)pyrimidine + H(+) = thiamine phosphate + diphosphate</text>
        <dbReference type="Rhea" id="RHEA:22328"/>
        <dbReference type="ChEBI" id="CHEBI:15378"/>
        <dbReference type="ChEBI" id="CHEBI:33019"/>
        <dbReference type="ChEBI" id="CHEBI:37575"/>
        <dbReference type="ChEBI" id="CHEBI:57841"/>
        <dbReference type="ChEBI" id="CHEBI:58296"/>
        <dbReference type="EC" id="2.5.1.3"/>
    </reaction>
</comment>
<dbReference type="CDD" id="cd00564">
    <property type="entry name" value="TMP_TenI"/>
    <property type="match status" value="1"/>
</dbReference>
<keyword evidence="5 9" id="KW-0784">Thiamine biosynthesis</keyword>
<name>A0A9D1JZS9_9FIRM</name>
<evidence type="ECO:0000256" key="5">
    <source>
        <dbReference type="ARBA" id="ARBA00022977"/>
    </source>
</evidence>
<dbReference type="AlphaFoldDB" id="A0A9D1JZS9"/>
<keyword evidence="3 9" id="KW-0479">Metal-binding</keyword>
<feature type="binding site" evidence="9">
    <location>
        <position position="111"/>
    </location>
    <ligand>
        <name>4-amino-2-methyl-5-(diphosphooxymethyl)pyrimidine</name>
        <dbReference type="ChEBI" id="CHEBI:57841"/>
    </ligand>
</feature>
<feature type="binding site" evidence="9">
    <location>
        <begin position="137"/>
        <end position="139"/>
    </location>
    <ligand>
        <name>2-[(2R,5Z)-2-carboxy-4-methylthiazol-5(2H)-ylidene]ethyl phosphate</name>
        <dbReference type="ChEBI" id="CHEBI:62899"/>
    </ligand>
</feature>
<comment type="cofactor">
    <cofactor evidence="9">
        <name>Mg(2+)</name>
        <dbReference type="ChEBI" id="CHEBI:18420"/>
    </cofactor>
    <text evidence="9">Binds 1 Mg(2+) ion per subunit.</text>
</comment>
<comment type="similarity">
    <text evidence="9 10">Belongs to the thiamine-phosphate synthase family.</text>
</comment>
<dbReference type="InterPro" id="IPR034291">
    <property type="entry name" value="TMP_synthase"/>
</dbReference>
<evidence type="ECO:0000313" key="14">
    <source>
        <dbReference type="Proteomes" id="UP000824002"/>
    </source>
</evidence>
<reference evidence="13" key="1">
    <citation type="submission" date="2020-10" db="EMBL/GenBank/DDBJ databases">
        <authorList>
            <person name="Gilroy R."/>
        </authorList>
    </citation>
    <scope>NUCLEOTIDE SEQUENCE</scope>
    <source>
        <strain evidence="13">CHK199-13235</strain>
    </source>
</reference>
<evidence type="ECO:0000313" key="13">
    <source>
        <dbReference type="EMBL" id="HIS76042.1"/>
    </source>
</evidence>
<dbReference type="InterPro" id="IPR013785">
    <property type="entry name" value="Aldolase_TIM"/>
</dbReference>
<keyword evidence="4 9" id="KW-0460">Magnesium</keyword>
<dbReference type="InterPro" id="IPR036206">
    <property type="entry name" value="ThiamineP_synth_sf"/>
</dbReference>
<dbReference type="PANTHER" id="PTHR20857:SF15">
    <property type="entry name" value="THIAMINE-PHOSPHATE SYNTHASE"/>
    <property type="match status" value="1"/>
</dbReference>
<dbReference type="Proteomes" id="UP000824002">
    <property type="component" value="Unassembled WGS sequence"/>
</dbReference>
<evidence type="ECO:0000256" key="2">
    <source>
        <dbReference type="ARBA" id="ARBA00022679"/>
    </source>
</evidence>
<feature type="domain" description="Thiamine phosphate synthase/TenI" evidence="12">
    <location>
        <begin position="10"/>
        <end position="190"/>
    </location>
</feature>
<organism evidence="13 14">
    <name type="scientific">Candidatus Merdivicinus excrementipullorum</name>
    <dbReference type="NCBI Taxonomy" id="2840867"/>
    <lineage>
        <taxon>Bacteria</taxon>
        <taxon>Bacillati</taxon>
        <taxon>Bacillota</taxon>
        <taxon>Clostridia</taxon>
        <taxon>Eubacteriales</taxon>
        <taxon>Oscillospiraceae</taxon>
        <taxon>Oscillospiraceae incertae sedis</taxon>
        <taxon>Candidatus Merdivicinus</taxon>
    </lineage>
</organism>
<dbReference type="GO" id="GO:0005737">
    <property type="term" value="C:cytoplasm"/>
    <property type="evidence" value="ECO:0007669"/>
    <property type="project" value="TreeGrafter"/>
</dbReference>